<evidence type="ECO:0000256" key="4">
    <source>
        <dbReference type="ARBA" id="ARBA00022859"/>
    </source>
</evidence>
<dbReference type="GO" id="GO:0043123">
    <property type="term" value="P:positive regulation of canonical NF-kappaB signal transduction"/>
    <property type="evidence" value="ECO:0007669"/>
    <property type="project" value="InterPro"/>
</dbReference>
<dbReference type="Gene3D" id="2.60.200.20">
    <property type="match status" value="1"/>
</dbReference>
<keyword evidence="8" id="KW-1185">Reference proteome</keyword>
<dbReference type="InterPro" id="IPR033621">
    <property type="entry name" value="TIFA"/>
</dbReference>
<keyword evidence="4" id="KW-0391">Immunity</keyword>
<protein>
    <recommendedName>
        <fullName evidence="6">TRAF-interacting protein with FHA domain-containing protein A</fullName>
    </recommendedName>
</protein>
<sequence>MLAVSQTMVTEESLTCLHIQLYHPDQSTQPLFSFLRMKEPYKISVEDPIRLGRDGQSCSFVLNDTRVSRKQLSIQGYRKAGSPNLHFTVQNMSQRSKVMVNGYELGHLERADLQEKALLRFSKYELLIWQEPGEAQERFEVLFEKLNVSPSREMGIDVPCRIAVMDTGVRNCQNGPPMIPEPLESDETLYM</sequence>
<feature type="domain" description="FHA" evidence="7">
    <location>
        <begin position="49"/>
        <end position="105"/>
    </location>
</feature>
<dbReference type="GeneID" id="108267462"/>
<dbReference type="AlphaFoldDB" id="A0A2D0RAZ4"/>
<reference evidence="9" key="2">
    <citation type="submission" date="2025-08" db="UniProtKB">
        <authorList>
            <consortium name="RefSeq"/>
        </authorList>
    </citation>
    <scope>IDENTIFICATION</scope>
    <source>
        <tissue evidence="9">Blood</tissue>
    </source>
</reference>
<dbReference type="SUPFAM" id="SSF49879">
    <property type="entry name" value="SMAD/FHA domain"/>
    <property type="match status" value="1"/>
</dbReference>
<evidence type="ECO:0000256" key="5">
    <source>
        <dbReference type="ARBA" id="ARBA00038199"/>
    </source>
</evidence>
<dbReference type="Proteomes" id="UP000221080">
    <property type="component" value="Chromosome 7"/>
</dbReference>
<proteinExistence type="inferred from homology"/>
<dbReference type="KEGG" id="ipu:108267462"/>
<dbReference type="PANTHER" id="PTHR31266">
    <property type="entry name" value="TRAF-INTERACTING PROTEIN WITH FHA DOMAIN-CONTAINING PROTEIN A FAMILY MEMBER"/>
    <property type="match status" value="1"/>
</dbReference>
<evidence type="ECO:0000313" key="8">
    <source>
        <dbReference type="Proteomes" id="UP000221080"/>
    </source>
</evidence>
<gene>
    <name evidence="9" type="primary">tifa</name>
</gene>
<comment type="similarity">
    <text evidence="5">Belongs to the TIFA family.</text>
</comment>
<evidence type="ECO:0000259" key="7">
    <source>
        <dbReference type="PROSITE" id="PS50006"/>
    </source>
</evidence>
<dbReference type="InterPro" id="IPR000253">
    <property type="entry name" value="FHA_dom"/>
</dbReference>
<evidence type="ECO:0000256" key="1">
    <source>
        <dbReference type="ARBA" id="ARBA00004496"/>
    </source>
</evidence>
<dbReference type="OrthoDB" id="9893545at2759"/>
<dbReference type="PANTHER" id="PTHR31266:SF2">
    <property type="entry name" value="TRAF-INTERACTING PROTEIN WITH FHA DOMAIN-CONTAINING PROTEIN A"/>
    <property type="match status" value="1"/>
</dbReference>
<dbReference type="RefSeq" id="XP_017327025.1">
    <property type="nucleotide sequence ID" value="XM_017471536.1"/>
</dbReference>
<reference evidence="8" key="1">
    <citation type="journal article" date="2016" name="Nat. Commun.">
        <title>The channel catfish genome sequence provides insights into the evolution of scale formation in teleosts.</title>
        <authorList>
            <person name="Liu Z."/>
            <person name="Liu S."/>
            <person name="Yao J."/>
            <person name="Bao L."/>
            <person name="Zhang J."/>
            <person name="Li Y."/>
            <person name="Jiang C."/>
            <person name="Sun L."/>
            <person name="Wang R."/>
            <person name="Zhang Y."/>
            <person name="Zhou T."/>
            <person name="Zeng Q."/>
            <person name="Fu Q."/>
            <person name="Gao S."/>
            <person name="Li N."/>
            <person name="Koren S."/>
            <person name="Jiang Y."/>
            <person name="Zimin A."/>
            <person name="Xu P."/>
            <person name="Phillippy A.M."/>
            <person name="Geng X."/>
            <person name="Song L."/>
            <person name="Sun F."/>
            <person name="Li C."/>
            <person name="Wang X."/>
            <person name="Chen A."/>
            <person name="Jin Y."/>
            <person name="Yuan Z."/>
            <person name="Yang Y."/>
            <person name="Tan S."/>
            <person name="Peatman E."/>
            <person name="Lu J."/>
            <person name="Qin Z."/>
            <person name="Dunham R."/>
            <person name="Li Z."/>
            <person name="Sonstegard T."/>
            <person name="Feng J."/>
            <person name="Danzmann R.G."/>
            <person name="Schroeder S."/>
            <person name="Scheffler B."/>
            <person name="Duke M.V."/>
            <person name="Ballard L."/>
            <person name="Kucuktas H."/>
            <person name="Kaltenboeck L."/>
            <person name="Liu H."/>
            <person name="Armbruster J."/>
            <person name="Xie Y."/>
            <person name="Kirby M.L."/>
            <person name="Tian Y."/>
            <person name="Flanagan M.E."/>
            <person name="Mu W."/>
            <person name="Waldbieser G.C."/>
        </authorList>
    </citation>
    <scope>NUCLEOTIDE SEQUENCE [LARGE SCALE GENOMIC DNA]</scope>
    <source>
        <strain evidence="8">SDA103</strain>
    </source>
</reference>
<evidence type="ECO:0000256" key="6">
    <source>
        <dbReference type="ARBA" id="ARBA00040160"/>
    </source>
</evidence>
<name>A0A2D0RAZ4_ICTPU</name>
<evidence type="ECO:0000256" key="2">
    <source>
        <dbReference type="ARBA" id="ARBA00022490"/>
    </source>
</evidence>
<dbReference type="GO" id="GO:0045087">
    <property type="term" value="P:innate immune response"/>
    <property type="evidence" value="ECO:0007669"/>
    <property type="project" value="UniProtKB-KW"/>
</dbReference>
<evidence type="ECO:0000313" key="9">
    <source>
        <dbReference type="RefSeq" id="XP_017327025.1"/>
    </source>
</evidence>
<dbReference type="GO" id="GO:0005737">
    <property type="term" value="C:cytoplasm"/>
    <property type="evidence" value="ECO:0007669"/>
    <property type="project" value="UniProtKB-SubCell"/>
</dbReference>
<accession>A0A2D0RAZ4</accession>
<dbReference type="Pfam" id="PF00498">
    <property type="entry name" value="FHA"/>
    <property type="match status" value="1"/>
</dbReference>
<keyword evidence="2" id="KW-0963">Cytoplasm</keyword>
<dbReference type="CTD" id="92610"/>
<dbReference type="PROSITE" id="PS50006">
    <property type="entry name" value="FHA_DOMAIN"/>
    <property type="match status" value="1"/>
</dbReference>
<comment type="subcellular location">
    <subcellularLocation>
        <location evidence="1">Cytoplasm</location>
    </subcellularLocation>
</comment>
<keyword evidence="3" id="KW-0399">Innate immunity</keyword>
<evidence type="ECO:0000256" key="3">
    <source>
        <dbReference type="ARBA" id="ARBA00022588"/>
    </source>
</evidence>
<organism evidence="8 9">
    <name type="scientific">Ictalurus punctatus</name>
    <name type="common">Channel catfish</name>
    <name type="synonym">Silurus punctatus</name>
    <dbReference type="NCBI Taxonomy" id="7998"/>
    <lineage>
        <taxon>Eukaryota</taxon>
        <taxon>Metazoa</taxon>
        <taxon>Chordata</taxon>
        <taxon>Craniata</taxon>
        <taxon>Vertebrata</taxon>
        <taxon>Euteleostomi</taxon>
        <taxon>Actinopterygii</taxon>
        <taxon>Neopterygii</taxon>
        <taxon>Teleostei</taxon>
        <taxon>Ostariophysi</taxon>
        <taxon>Siluriformes</taxon>
        <taxon>Ictaluridae</taxon>
        <taxon>Ictalurus</taxon>
    </lineage>
</organism>
<dbReference type="InterPro" id="IPR008984">
    <property type="entry name" value="SMAD_FHA_dom_sf"/>
</dbReference>